<keyword evidence="1" id="KW-0472">Membrane</keyword>
<comment type="caution">
    <text evidence="2">The sequence shown here is derived from an EMBL/GenBank/DDBJ whole genome shotgun (WGS) entry which is preliminary data.</text>
</comment>
<feature type="transmembrane region" description="Helical" evidence="1">
    <location>
        <begin position="112"/>
        <end position="132"/>
    </location>
</feature>
<feature type="transmembrane region" description="Helical" evidence="1">
    <location>
        <begin position="170"/>
        <end position="191"/>
    </location>
</feature>
<dbReference type="RefSeq" id="WP_136454148.1">
    <property type="nucleotide sequence ID" value="NZ_SSWH01000006.1"/>
</dbReference>
<evidence type="ECO:0000256" key="1">
    <source>
        <dbReference type="SAM" id="Phobius"/>
    </source>
</evidence>
<dbReference type="OrthoDB" id="5291724at2"/>
<organism evidence="2 3">
    <name type="scientific">Arthrobacter echini</name>
    <dbReference type="NCBI Taxonomy" id="1529066"/>
    <lineage>
        <taxon>Bacteria</taxon>
        <taxon>Bacillati</taxon>
        <taxon>Actinomycetota</taxon>
        <taxon>Actinomycetes</taxon>
        <taxon>Micrococcales</taxon>
        <taxon>Micrococcaceae</taxon>
        <taxon>Arthrobacter</taxon>
    </lineage>
</organism>
<proteinExistence type="predicted"/>
<gene>
    <name evidence="2" type="ORF">E8P82_08970</name>
</gene>
<keyword evidence="1" id="KW-0812">Transmembrane</keyword>
<sequence>MILATAVTSVVIGLTLLHSTSLDLRSLLVISLWLVPNRRRLILARTAAQALATVVIVSETSFGMAVVGLAVTGLEGVWRLPVTWLVCVTAGTLPALLSAPMALLLRSTVLSMIVYLGVFPGLSLIARVGSVITSEGLPAVQWVNHALPLDLYLRTVSGTAFQETTLGPLVVGYTGLIIWALLAVSTGFWALTHREP</sequence>
<dbReference type="Proteomes" id="UP000305233">
    <property type="component" value="Unassembled WGS sequence"/>
</dbReference>
<name>A0A4S5E503_9MICC</name>
<evidence type="ECO:0000313" key="2">
    <source>
        <dbReference type="EMBL" id="THJ66571.1"/>
    </source>
</evidence>
<accession>A0A4S5E503</accession>
<reference evidence="2 3" key="1">
    <citation type="submission" date="2019-04" db="EMBL/GenBank/DDBJ databases">
        <authorList>
            <person name="Liu Q."/>
            <person name="Xin Y.-H."/>
        </authorList>
    </citation>
    <scope>NUCLEOTIDE SEQUENCE [LARGE SCALE GENOMIC DNA]</scope>
    <source>
        <strain evidence="2 3">AM23</strain>
    </source>
</reference>
<keyword evidence="3" id="KW-1185">Reference proteome</keyword>
<dbReference type="AlphaFoldDB" id="A0A4S5E503"/>
<feature type="transmembrane region" description="Helical" evidence="1">
    <location>
        <begin position="47"/>
        <end position="70"/>
    </location>
</feature>
<feature type="transmembrane region" description="Helical" evidence="1">
    <location>
        <begin position="82"/>
        <end position="105"/>
    </location>
</feature>
<keyword evidence="1" id="KW-1133">Transmembrane helix</keyword>
<feature type="transmembrane region" description="Helical" evidence="1">
    <location>
        <begin position="6"/>
        <end position="35"/>
    </location>
</feature>
<protein>
    <submittedName>
        <fullName evidence="2">Uncharacterized protein</fullName>
    </submittedName>
</protein>
<dbReference type="EMBL" id="SSWH01000006">
    <property type="protein sequence ID" value="THJ66571.1"/>
    <property type="molecule type" value="Genomic_DNA"/>
</dbReference>
<evidence type="ECO:0000313" key="3">
    <source>
        <dbReference type="Proteomes" id="UP000305233"/>
    </source>
</evidence>